<accession>A0AAE8YRE7</accession>
<sequence length="74" mass="8439">MDFKIEKNNVIVMNSKTWEVMKKNTIEVAEKQSDPIGFIGRLSGLDIIIDEDVADGMTEVWDKGVYEAFKSLKE</sequence>
<dbReference type="EMBL" id="OK499987">
    <property type="protein sequence ID" value="UGO48074.1"/>
    <property type="molecule type" value="Genomic_DNA"/>
</dbReference>
<keyword evidence="2" id="KW-1185">Reference proteome</keyword>
<proteinExistence type="predicted"/>
<evidence type="ECO:0000313" key="1">
    <source>
        <dbReference type="EMBL" id="UGO48074.1"/>
    </source>
</evidence>
<reference evidence="1 2" key="1">
    <citation type="submission" date="2021-10" db="EMBL/GenBank/DDBJ databases">
        <authorList>
            <person name="Lavering E.D."/>
            <person name="James R."/>
            <person name="Fairholm J.D."/>
            <person name="Ogilvie B.H."/>
            <person name="Thurgood T.L."/>
            <person name="Robison R.A."/>
            <person name="Grose J.H."/>
        </authorList>
    </citation>
    <scope>NUCLEOTIDE SEQUENCE [LARGE SCALE GENOMIC DNA]</scope>
</reference>
<organism evidence="1 2">
    <name type="scientific">Bacillus phage vB_BanS_MrDarsey</name>
    <dbReference type="NCBI Taxonomy" id="2894787"/>
    <lineage>
        <taxon>Viruses</taxon>
        <taxon>Duplodnaviria</taxon>
        <taxon>Heunggongvirae</taxon>
        <taxon>Uroviricota</taxon>
        <taxon>Caudoviricetes</taxon>
        <taxon>Joanripponvirinae</taxon>
        <taxon>Tsamsavirus</taxon>
        <taxon>Tsamsavirus mrdarsey</taxon>
    </lineage>
</organism>
<evidence type="ECO:0000313" key="2">
    <source>
        <dbReference type="Proteomes" id="UP000827753"/>
    </source>
</evidence>
<dbReference type="Proteomes" id="UP000827753">
    <property type="component" value="Segment"/>
</dbReference>
<protein>
    <submittedName>
        <fullName evidence="1">Uncharacterized protein</fullName>
    </submittedName>
</protein>
<gene>
    <name evidence="1" type="ORF">MRDARSEY_262</name>
</gene>
<name>A0AAE8YRE7_9CAUD</name>